<gene>
    <name evidence="2" type="ORF">SAMN05216238_104335</name>
</gene>
<keyword evidence="3" id="KW-1185">Reference proteome</keyword>
<accession>A0A1I1VLU9</accession>
<evidence type="ECO:0000313" key="2">
    <source>
        <dbReference type="EMBL" id="SFD83987.1"/>
    </source>
</evidence>
<name>A0A1I1VLU9_9BACI</name>
<feature type="region of interest" description="Disordered" evidence="1">
    <location>
        <begin position="34"/>
        <end position="53"/>
    </location>
</feature>
<evidence type="ECO:0000256" key="1">
    <source>
        <dbReference type="SAM" id="MobiDB-lite"/>
    </source>
</evidence>
<evidence type="ECO:0000313" key="3">
    <source>
        <dbReference type="Proteomes" id="UP000199474"/>
    </source>
</evidence>
<dbReference type="EMBL" id="FOMR01000004">
    <property type="protein sequence ID" value="SFD83987.1"/>
    <property type="molecule type" value="Genomic_DNA"/>
</dbReference>
<protein>
    <submittedName>
        <fullName evidence="2">Uncharacterized protein</fullName>
    </submittedName>
</protein>
<reference evidence="3" key="1">
    <citation type="submission" date="2016-10" db="EMBL/GenBank/DDBJ databases">
        <authorList>
            <person name="Varghese N."/>
            <person name="Submissions S."/>
        </authorList>
    </citation>
    <scope>NUCLEOTIDE SEQUENCE [LARGE SCALE GENOMIC DNA]</scope>
    <source>
        <strain evidence="3">DSM 22530</strain>
    </source>
</reference>
<organism evidence="2 3">
    <name type="scientific">Lentibacillus persicus</name>
    <dbReference type="NCBI Taxonomy" id="640948"/>
    <lineage>
        <taxon>Bacteria</taxon>
        <taxon>Bacillati</taxon>
        <taxon>Bacillota</taxon>
        <taxon>Bacilli</taxon>
        <taxon>Bacillales</taxon>
        <taxon>Bacillaceae</taxon>
        <taxon>Lentibacillus</taxon>
    </lineage>
</organism>
<dbReference type="RefSeq" id="WP_090083916.1">
    <property type="nucleotide sequence ID" value="NZ_FOMR01000004.1"/>
</dbReference>
<dbReference type="Proteomes" id="UP000199474">
    <property type="component" value="Unassembled WGS sequence"/>
</dbReference>
<sequence>MTIEMENFLYELKKQAMQTHTLKDAYETLTPDEQQRISSLAPAGQSMPTEQARTTFEWYNNMQEAHGIKDTDGGRRAY</sequence>
<proteinExistence type="predicted"/>
<dbReference type="AlphaFoldDB" id="A0A1I1VLU9"/>
<dbReference type="OrthoDB" id="2705018at2"/>